<dbReference type="EMBL" id="GG666563">
    <property type="protein sequence ID" value="EEN55013.1"/>
    <property type="molecule type" value="Genomic_DNA"/>
</dbReference>
<dbReference type="SUPFAM" id="SSF90112">
    <property type="entry name" value="Neurotransmitter-gated ion-channel transmembrane pore"/>
    <property type="match status" value="1"/>
</dbReference>
<proteinExistence type="predicted"/>
<dbReference type="InterPro" id="IPR036719">
    <property type="entry name" value="Neuro-gated_channel_TM_sf"/>
</dbReference>
<evidence type="ECO:0000313" key="3">
    <source>
        <dbReference type="EMBL" id="EEN55013.1"/>
    </source>
</evidence>
<evidence type="ECO:0000256" key="2">
    <source>
        <dbReference type="SAM" id="Phobius"/>
    </source>
</evidence>
<feature type="transmembrane region" description="Helical" evidence="2">
    <location>
        <begin position="6"/>
        <end position="27"/>
    </location>
</feature>
<dbReference type="AlphaFoldDB" id="C3YY54"/>
<evidence type="ECO:0008006" key="4">
    <source>
        <dbReference type="Google" id="ProtNLM"/>
    </source>
</evidence>
<feature type="region of interest" description="Disordered" evidence="1">
    <location>
        <begin position="88"/>
        <end position="109"/>
    </location>
</feature>
<sequence length="168" mass="18299">MDDVTATLIVVCLGLMGLFLFFTIYIITIHGKRGSLSPMAKAFFLHYMAKFLLLGDLTEKEAASGDGEAGLAVRTLAYRERTDRDVPADGMAEGDGIGPAAVSETSRQSSETLTRLEAAVRDLISIIEDQAVKNEEEISDYTLLARVLDRLCLVLYVISIAVALTMHL</sequence>
<dbReference type="GO" id="GO:0006811">
    <property type="term" value="P:monoatomic ion transport"/>
    <property type="evidence" value="ECO:0007669"/>
    <property type="project" value="InterPro"/>
</dbReference>
<accession>C3YY54</accession>
<evidence type="ECO:0000256" key="1">
    <source>
        <dbReference type="SAM" id="MobiDB-lite"/>
    </source>
</evidence>
<dbReference type="PANTHER" id="PTHR46335:SF1">
    <property type="entry name" value="CUBILIN"/>
    <property type="match status" value="1"/>
</dbReference>
<gene>
    <name evidence="3" type="ORF">BRAFLDRAFT_79934</name>
</gene>
<keyword evidence="2" id="KW-0812">Transmembrane</keyword>
<reference evidence="3" key="1">
    <citation type="journal article" date="2008" name="Nature">
        <title>The amphioxus genome and the evolution of the chordate karyotype.</title>
        <authorList>
            <consortium name="US DOE Joint Genome Institute (JGI-PGF)"/>
            <person name="Putnam N.H."/>
            <person name="Butts T."/>
            <person name="Ferrier D.E.K."/>
            <person name="Furlong R.F."/>
            <person name="Hellsten U."/>
            <person name="Kawashima T."/>
            <person name="Robinson-Rechavi M."/>
            <person name="Shoguchi E."/>
            <person name="Terry A."/>
            <person name="Yu J.-K."/>
            <person name="Benito-Gutierrez E.L."/>
            <person name="Dubchak I."/>
            <person name="Garcia-Fernandez J."/>
            <person name="Gibson-Brown J.J."/>
            <person name="Grigoriev I.V."/>
            <person name="Horton A.C."/>
            <person name="de Jong P.J."/>
            <person name="Jurka J."/>
            <person name="Kapitonov V.V."/>
            <person name="Kohara Y."/>
            <person name="Kuroki Y."/>
            <person name="Lindquist E."/>
            <person name="Lucas S."/>
            <person name="Osoegawa K."/>
            <person name="Pennacchio L.A."/>
            <person name="Salamov A.A."/>
            <person name="Satou Y."/>
            <person name="Sauka-Spengler T."/>
            <person name="Schmutz J."/>
            <person name="Shin-I T."/>
            <person name="Toyoda A."/>
            <person name="Bronner-Fraser M."/>
            <person name="Fujiyama A."/>
            <person name="Holland L.Z."/>
            <person name="Holland P.W.H."/>
            <person name="Satoh N."/>
            <person name="Rokhsar D.S."/>
        </authorList>
    </citation>
    <scope>NUCLEOTIDE SEQUENCE [LARGE SCALE GENOMIC DNA]</scope>
    <source>
        <strain evidence="3">S238N-H82</strain>
        <tissue evidence="3">Testes</tissue>
    </source>
</reference>
<keyword evidence="2" id="KW-0472">Membrane</keyword>
<dbReference type="PANTHER" id="PTHR46335">
    <property type="entry name" value="CUBILIN"/>
    <property type="match status" value="1"/>
</dbReference>
<name>C3YY54_BRAFL</name>
<organism>
    <name type="scientific">Branchiostoma floridae</name>
    <name type="common">Florida lancelet</name>
    <name type="synonym">Amphioxus</name>
    <dbReference type="NCBI Taxonomy" id="7739"/>
    <lineage>
        <taxon>Eukaryota</taxon>
        <taxon>Metazoa</taxon>
        <taxon>Chordata</taxon>
        <taxon>Cephalochordata</taxon>
        <taxon>Leptocardii</taxon>
        <taxon>Amphioxiformes</taxon>
        <taxon>Branchiostomatidae</taxon>
        <taxon>Branchiostoma</taxon>
    </lineage>
</organism>
<protein>
    <recommendedName>
        <fullName evidence="4">Neurotransmitter-gated ion-channel transmembrane domain-containing protein</fullName>
    </recommendedName>
</protein>
<keyword evidence="2" id="KW-1133">Transmembrane helix</keyword>
<dbReference type="GO" id="GO:0016020">
    <property type="term" value="C:membrane"/>
    <property type="evidence" value="ECO:0007669"/>
    <property type="project" value="InterPro"/>
</dbReference>
<dbReference type="InParanoid" id="C3YY54"/>